<dbReference type="Pfam" id="PF02620">
    <property type="entry name" value="YceD"/>
    <property type="match status" value="1"/>
</dbReference>
<keyword evidence="2" id="KW-1185">Reference proteome</keyword>
<evidence type="ECO:0000313" key="1">
    <source>
        <dbReference type="EMBL" id="RDX02330.1"/>
    </source>
</evidence>
<sequence>MKWSLSQLKKYRNEPFEINEQVDLTEYLKANNQDVRGASPVTVQGELEMQGNDVVANLNISGSLVLPCARTLVDVVWSYDIHSIETFVPSKEDLQDESFHLMEKDTVDLTPVVEELLLVEIPMQVFSDEVPGSEELPKGTDWELQTEDEFLHEETLKKPKVDPRLAGLADFFDEKKDD</sequence>
<name>A0A3D8TTL9_9LIST</name>
<protein>
    <submittedName>
        <fullName evidence="1">DNA-binding protein</fullName>
    </submittedName>
</protein>
<proteinExistence type="predicted"/>
<gene>
    <name evidence="1" type="ORF">UR08_02095</name>
</gene>
<evidence type="ECO:0000313" key="2">
    <source>
        <dbReference type="Proteomes" id="UP000257055"/>
    </source>
</evidence>
<keyword evidence="1" id="KW-0238">DNA-binding</keyword>
<dbReference type="GO" id="GO:0003677">
    <property type="term" value="F:DNA binding"/>
    <property type="evidence" value="ECO:0007669"/>
    <property type="project" value="UniProtKB-KW"/>
</dbReference>
<dbReference type="AlphaFoldDB" id="A0A3D8TTL9"/>
<organism evidence="1 2">
    <name type="scientific">Listeria kieliensis</name>
    <dbReference type="NCBI Taxonomy" id="1621700"/>
    <lineage>
        <taxon>Bacteria</taxon>
        <taxon>Bacillati</taxon>
        <taxon>Bacillota</taxon>
        <taxon>Bacilli</taxon>
        <taxon>Bacillales</taxon>
        <taxon>Listeriaceae</taxon>
        <taxon>Listeria</taxon>
    </lineage>
</organism>
<dbReference type="Proteomes" id="UP000257055">
    <property type="component" value="Unassembled WGS sequence"/>
</dbReference>
<dbReference type="RefSeq" id="WP_115752009.1">
    <property type="nucleotide sequence ID" value="NZ_LARY01000001.1"/>
</dbReference>
<dbReference type="EMBL" id="LARY01000001">
    <property type="protein sequence ID" value="RDX02330.1"/>
    <property type="molecule type" value="Genomic_DNA"/>
</dbReference>
<dbReference type="InterPro" id="IPR003772">
    <property type="entry name" value="YceD"/>
</dbReference>
<reference evidence="2" key="1">
    <citation type="submission" date="2015-04" db="EMBL/GenBank/DDBJ databases">
        <authorList>
            <person name="Schardt J."/>
            <person name="Mueller-Herbst S."/>
            <person name="Scherer S."/>
            <person name="Huptas C."/>
        </authorList>
    </citation>
    <scope>NUCLEOTIDE SEQUENCE [LARGE SCALE GENOMIC DNA]</scope>
    <source>
        <strain evidence="2">Kiel-L1</strain>
    </source>
</reference>
<accession>A0A3D8TTL9</accession>
<comment type="caution">
    <text evidence="1">The sequence shown here is derived from an EMBL/GenBank/DDBJ whole genome shotgun (WGS) entry which is preliminary data.</text>
</comment>